<feature type="compositionally biased region" description="Polar residues" evidence="1">
    <location>
        <begin position="1"/>
        <end position="27"/>
    </location>
</feature>
<dbReference type="Gene3D" id="3.40.50.150">
    <property type="entry name" value="Vaccinia Virus protein VP39"/>
    <property type="match status" value="1"/>
</dbReference>
<organism evidence="3 4">
    <name type="scientific">Rhizopus oryzae</name>
    <name type="common">Mucormycosis agent</name>
    <name type="synonym">Rhizopus arrhizus var. delemar</name>
    <dbReference type="NCBI Taxonomy" id="64495"/>
    <lineage>
        <taxon>Eukaryota</taxon>
        <taxon>Fungi</taxon>
        <taxon>Fungi incertae sedis</taxon>
        <taxon>Mucoromycota</taxon>
        <taxon>Mucoromycotina</taxon>
        <taxon>Mucoromycetes</taxon>
        <taxon>Mucorales</taxon>
        <taxon>Mucorineae</taxon>
        <taxon>Rhizopodaceae</taxon>
        <taxon>Rhizopus</taxon>
    </lineage>
</organism>
<evidence type="ECO:0000313" key="3">
    <source>
        <dbReference type="EMBL" id="KAG1313693.1"/>
    </source>
</evidence>
<proteinExistence type="predicted"/>
<dbReference type="InterPro" id="IPR041698">
    <property type="entry name" value="Methyltransf_25"/>
</dbReference>
<feature type="region of interest" description="Disordered" evidence="1">
    <location>
        <begin position="1"/>
        <end position="29"/>
    </location>
</feature>
<gene>
    <name evidence="3" type="ORF">G6F64_002040</name>
</gene>
<name>A0A9P6XH16_RHIOR</name>
<accession>A0A9P6XH16</accession>
<dbReference type="InterPro" id="IPR029063">
    <property type="entry name" value="SAM-dependent_MTases_sf"/>
</dbReference>
<dbReference type="AlphaFoldDB" id="A0A9P6XH16"/>
<dbReference type="Pfam" id="PF13649">
    <property type="entry name" value="Methyltransf_25"/>
    <property type="match status" value="1"/>
</dbReference>
<dbReference type="SUPFAM" id="SSF53335">
    <property type="entry name" value="S-adenosyl-L-methionine-dependent methyltransferases"/>
    <property type="match status" value="1"/>
</dbReference>
<evidence type="ECO:0000259" key="2">
    <source>
        <dbReference type="Pfam" id="PF13649"/>
    </source>
</evidence>
<feature type="domain" description="Methyltransferase" evidence="2">
    <location>
        <begin position="200"/>
        <end position="291"/>
    </location>
</feature>
<reference evidence="3" key="1">
    <citation type="journal article" date="2020" name="Microb. Genom.">
        <title>Genetic diversity of clinical and environmental Mucorales isolates obtained from an investigation of mucormycosis cases among solid organ transplant recipients.</title>
        <authorList>
            <person name="Nguyen M.H."/>
            <person name="Kaul D."/>
            <person name="Muto C."/>
            <person name="Cheng S.J."/>
            <person name="Richter R.A."/>
            <person name="Bruno V.M."/>
            <person name="Liu G."/>
            <person name="Beyhan S."/>
            <person name="Sundermann A.J."/>
            <person name="Mounaud S."/>
            <person name="Pasculle A.W."/>
            <person name="Nierman W.C."/>
            <person name="Driscoll E."/>
            <person name="Cumbie R."/>
            <person name="Clancy C.J."/>
            <person name="Dupont C.L."/>
        </authorList>
    </citation>
    <scope>NUCLEOTIDE SEQUENCE</scope>
    <source>
        <strain evidence="3">GL11</strain>
    </source>
</reference>
<dbReference type="PANTHER" id="PTHR43591">
    <property type="entry name" value="METHYLTRANSFERASE"/>
    <property type="match status" value="1"/>
</dbReference>
<dbReference type="GO" id="GO:0008168">
    <property type="term" value="F:methyltransferase activity"/>
    <property type="evidence" value="ECO:0007669"/>
    <property type="project" value="TreeGrafter"/>
</dbReference>
<keyword evidence="4" id="KW-1185">Reference proteome</keyword>
<dbReference type="Proteomes" id="UP000716291">
    <property type="component" value="Unassembled WGS sequence"/>
</dbReference>
<dbReference type="PANTHER" id="PTHR43591:SF24">
    <property type="entry name" value="2-METHOXY-6-POLYPRENYL-1,4-BENZOQUINOL METHYLASE, MITOCHONDRIAL"/>
    <property type="match status" value="1"/>
</dbReference>
<dbReference type="OrthoDB" id="2013972at2759"/>
<protein>
    <recommendedName>
        <fullName evidence="2">Methyltransferase domain-containing protein</fullName>
    </recommendedName>
</protein>
<sequence>MGNQTSRLDQRGSNGRINTDPCLNNMRQLHDDQDPFKRQYPLPSIANEHDRIKPRKQSSPAVIDPSRRKQYKKIFFRSNTTSSNNFLKENNASVDTSSFSSQRNIHPLATTPSFHSMDQYTEAFSTSADTLRYTTQGWDDAYYSTIQNRKYHKVNGSNYILPCDDEEIDRLHLQHFMIRFAIQGNYLAPVHDMLRKGSKILDVGCGPGTWSMEIAGEYPKSTVIGIDMTPLFPREIKPSNCAFYQCNLLNKLPFEDSSFDYVFMRFMNQGISADQWLNLLKELSRILKPNGWIEWVEADNEIHRPGPITKEFNQQLIQLMEHHQQDPSLGKHLQEKLKETNQFNHISSMFVSCPGGQWAGKLGKLTMQAWKAYYQALRPLLCELWGVTEKEYTEKLKQCWREADEHKTFENIHFCYAQKKA</sequence>
<evidence type="ECO:0000313" key="4">
    <source>
        <dbReference type="Proteomes" id="UP000716291"/>
    </source>
</evidence>
<comment type="caution">
    <text evidence="3">The sequence shown here is derived from an EMBL/GenBank/DDBJ whole genome shotgun (WGS) entry which is preliminary data.</text>
</comment>
<evidence type="ECO:0000256" key="1">
    <source>
        <dbReference type="SAM" id="MobiDB-lite"/>
    </source>
</evidence>
<dbReference type="CDD" id="cd02440">
    <property type="entry name" value="AdoMet_MTases"/>
    <property type="match status" value="1"/>
</dbReference>
<dbReference type="EMBL" id="JAANQT010000170">
    <property type="protein sequence ID" value="KAG1313693.1"/>
    <property type="molecule type" value="Genomic_DNA"/>
</dbReference>